<dbReference type="PANTHER" id="PTHR30404">
    <property type="entry name" value="N-ACETYLMURAMOYL-L-ALANINE AMIDASE"/>
    <property type="match status" value="1"/>
</dbReference>
<evidence type="ECO:0000313" key="12">
    <source>
        <dbReference type="EMBL" id="PCJ40196.1"/>
    </source>
</evidence>
<proteinExistence type="inferred from homology"/>
<dbReference type="Pfam" id="PF01520">
    <property type="entry name" value="Amidase_3"/>
    <property type="match status" value="1"/>
</dbReference>
<dbReference type="PANTHER" id="PTHR30404:SF0">
    <property type="entry name" value="N-ACETYLMURAMOYL-L-ALANINE AMIDASE AMIC"/>
    <property type="match status" value="1"/>
</dbReference>
<protein>
    <recommendedName>
        <fullName evidence="9">N-acetylmuramoyl-L-alanine amidase AmiC</fullName>
        <ecNumber evidence="4">3.5.1.28</ecNumber>
    </recommendedName>
</protein>
<dbReference type="InterPro" id="IPR050695">
    <property type="entry name" value="N-acetylmuramoyl_amidase_3"/>
</dbReference>
<evidence type="ECO:0000256" key="10">
    <source>
        <dbReference type="SAM" id="SignalP"/>
    </source>
</evidence>
<feature type="domain" description="LysM" evidence="11">
    <location>
        <begin position="410"/>
        <end position="453"/>
    </location>
</feature>
<dbReference type="GO" id="GO:0071555">
    <property type="term" value="P:cell wall organization"/>
    <property type="evidence" value="ECO:0007669"/>
    <property type="project" value="UniProtKB-KW"/>
</dbReference>
<evidence type="ECO:0000256" key="3">
    <source>
        <dbReference type="ARBA" id="ARBA00010860"/>
    </source>
</evidence>
<dbReference type="FunFam" id="3.40.630.40:FF:000001">
    <property type="entry name" value="N-acetylmuramoyl-L-alanine amidase"/>
    <property type="match status" value="1"/>
</dbReference>
<dbReference type="Gene3D" id="3.10.350.10">
    <property type="entry name" value="LysM domain"/>
    <property type="match status" value="2"/>
</dbReference>
<evidence type="ECO:0000256" key="1">
    <source>
        <dbReference type="ARBA" id="ARBA00001561"/>
    </source>
</evidence>
<evidence type="ECO:0000256" key="9">
    <source>
        <dbReference type="ARBA" id="ARBA00074581"/>
    </source>
</evidence>
<dbReference type="EMBL" id="NVWI01000010">
    <property type="protein sequence ID" value="PCJ40196.1"/>
    <property type="molecule type" value="Genomic_DNA"/>
</dbReference>
<evidence type="ECO:0000256" key="6">
    <source>
        <dbReference type="ARBA" id="ARBA00022764"/>
    </source>
</evidence>
<keyword evidence="5 10" id="KW-0732">Signal</keyword>
<evidence type="ECO:0000256" key="4">
    <source>
        <dbReference type="ARBA" id="ARBA00011901"/>
    </source>
</evidence>
<evidence type="ECO:0000256" key="5">
    <source>
        <dbReference type="ARBA" id="ARBA00022729"/>
    </source>
</evidence>
<accession>A0A2A5CA02</accession>
<evidence type="ECO:0000256" key="2">
    <source>
        <dbReference type="ARBA" id="ARBA00004418"/>
    </source>
</evidence>
<comment type="subcellular location">
    <subcellularLocation>
        <location evidence="2">Periplasm</location>
    </subcellularLocation>
</comment>
<feature type="chain" id="PRO_5013309080" description="N-acetylmuramoyl-L-alanine amidase AmiC" evidence="10">
    <location>
        <begin position="31"/>
        <end position="513"/>
    </location>
</feature>
<organism evidence="12 13">
    <name type="scientific">SAR86 cluster bacterium</name>
    <dbReference type="NCBI Taxonomy" id="2030880"/>
    <lineage>
        <taxon>Bacteria</taxon>
        <taxon>Pseudomonadati</taxon>
        <taxon>Pseudomonadota</taxon>
        <taxon>Gammaproteobacteria</taxon>
        <taxon>SAR86 cluster</taxon>
    </lineage>
</organism>
<feature type="signal peptide" evidence="10">
    <location>
        <begin position="1"/>
        <end position="30"/>
    </location>
</feature>
<keyword evidence="8" id="KW-0961">Cell wall biogenesis/degradation</keyword>
<dbReference type="CDD" id="cd02696">
    <property type="entry name" value="MurNAc-LAA"/>
    <property type="match status" value="1"/>
</dbReference>
<dbReference type="InterPro" id="IPR036779">
    <property type="entry name" value="LysM_dom_sf"/>
</dbReference>
<comment type="catalytic activity">
    <reaction evidence="1">
        <text>Hydrolyzes the link between N-acetylmuramoyl residues and L-amino acid residues in certain cell-wall glycopeptides.</text>
        <dbReference type="EC" id="3.5.1.28"/>
    </reaction>
</comment>
<dbReference type="InterPro" id="IPR021731">
    <property type="entry name" value="AMIN_dom"/>
</dbReference>
<feature type="domain" description="LysM" evidence="11">
    <location>
        <begin position="467"/>
        <end position="510"/>
    </location>
</feature>
<dbReference type="Gene3D" id="3.40.630.40">
    <property type="entry name" value="Zn-dependent exopeptidases"/>
    <property type="match status" value="1"/>
</dbReference>
<name>A0A2A5CA02_9GAMM</name>
<keyword evidence="7" id="KW-0378">Hydrolase</keyword>
<dbReference type="SMART" id="SM00646">
    <property type="entry name" value="Ami_3"/>
    <property type="match status" value="1"/>
</dbReference>
<comment type="similarity">
    <text evidence="3">Belongs to the N-acetylmuramoyl-L-alanine amidase 3 family.</text>
</comment>
<dbReference type="SUPFAM" id="SSF54106">
    <property type="entry name" value="LysM domain"/>
    <property type="match status" value="2"/>
</dbReference>
<evidence type="ECO:0000256" key="7">
    <source>
        <dbReference type="ARBA" id="ARBA00022801"/>
    </source>
</evidence>
<dbReference type="SUPFAM" id="SSF53187">
    <property type="entry name" value="Zn-dependent exopeptidases"/>
    <property type="match status" value="1"/>
</dbReference>
<evidence type="ECO:0000256" key="8">
    <source>
        <dbReference type="ARBA" id="ARBA00023316"/>
    </source>
</evidence>
<dbReference type="Pfam" id="PF11741">
    <property type="entry name" value="AMIN"/>
    <property type="match status" value="1"/>
</dbReference>
<dbReference type="GO" id="GO:0030288">
    <property type="term" value="C:outer membrane-bounded periplasmic space"/>
    <property type="evidence" value="ECO:0007669"/>
    <property type="project" value="TreeGrafter"/>
</dbReference>
<dbReference type="InterPro" id="IPR018392">
    <property type="entry name" value="LysM"/>
</dbReference>
<dbReference type="Gene3D" id="2.60.40.3500">
    <property type="match status" value="1"/>
</dbReference>
<dbReference type="SMART" id="SM00257">
    <property type="entry name" value="LysM"/>
    <property type="match status" value="2"/>
</dbReference>
<evidence type="ECO:0000259" key="11">
    <source>
        <dbReference type="PROSITE" id="PS51782"/>
    </source>
</evidence>
<keyword evidence="6" id="KW-0574">Periplasm</keyword>
<gene>
    <name evidence="12" type="ORF">COA71_11850</name>
</gene>
<sequence length="513" mass="55613">MHRHRHSFIALLFCCLSTLSSALFSTMVQAAIVENVRTYRAPDYTRLVFDLSEQVEHQIFSLENPNRLVIDLSDATLFANFSDLNLSGTPISNIRSAARNDNDTRVVLDLNAAVQARSFLLEANDQYGNRLVVDLYDNGSSSNDRGEREPVITASADDIANNKRDIVVAISAGHGGDDPGAIGVDRIQEKRVVLAIARQIESILNQMPGYRPVMVRDGDYYVGLRGRTNIAHQNNADFFIAIHADAFTSSSARGATVYALSRRGATSEQARRMAEKENGADLIGGVGSVSLADKDEVLVSVLLDLSMTASIASSLEAGDKIISALGNVTRMRRTSVEQAAFVVLKQADIPSLLIEAGYITNPTDARNLNSPSYQQQFASAVVSGITAYFYTTPPRGTLIAWHKNNGGGPSAYIVTRGDNLSEIAERFNVSLAALQAANNISDSVIQLGQELIIPNALMPVLASVSFREHVVSSGESLSQIAEDYAVPLQRIRATNQLNSDTIWIGQILRIPSS</sequence>
<evidence type="ECO:0000313" key="13">
    <source>
        <dbReference type="Proteomes" id="UP000228987"/>
    </source>
</evidence>
<dbReference type="Proteomes" id="UP000228987">
    <property type="component" value="Unassembled WGS sequence"/>
</dbReference>
<dbReference type="Pfam" id="PF01476">
    <property type="entry name" value="LysM"/>
    <property type="match status" value="2"/>
</dbReference>
<comment type="caution">
    <text evidence="12">The sequence shown here is derived from an EMBL/GenBank/DDBJ whole genome shotgun (WGS) entry which is preliminary data.</text>
</comment>
<dbReference type="InterPro" id="IPR002508">
    <property type="entry name" value="MurNAc-LAA_cat"/>
</dbReference>
<dbReference type="GO" id="GO:0008745">
    <property type="term" value="F:N-acetylmuramoyl-L-alanine amidase activity"/>
    <property type="evidence" value="ECO:0007669"/>
    <property type="project" value="UniProtKB-EC"/>
</dbReference>
<dbReference type="GO" id="GO:0009253">
    <property type="term" value="P:peptidoglycan catabolic process"/>
    <property type="evidence" value="ECO:0007669"/>
    <property type="project" value="InterPro"/>
</dbReference>
<dbReference type="CDD" id="cd00118">
    <property type="entry name" value="LysM"/>
    <property type="match status" value="2"/>
</dbReference>
<dbReference type="PROSITE" id="PS51782">
    <property type="entry name" value="LYSM"/>
    <property type="match status" value="2"/>
</dbReference>
<reference evidence="13" key="1">
    <citation type="submission" date="2017-08" db="EMBL/GenBank/DDBJ databases">
        <title>A dynamic microbial community with high functional redundancy inhabits the cold, oxic subseafloor aquifer.</title>
        <authorList>
            <person name="Tully B.J."/>
            <person name="Wheat C.G."/>
            <person name="Glazer B.T."/>
            <person name="Huber J.A."/>
        </authorList>
    </citation>
    <scope>NUCLEOTIDE SEQUENCE [LARGE SCALE GENOMIC DNA]</scope>
</reference>
<dbReference type="EC" id="3.5.1.28" evidence="4"/>
<dbReference type="AlphaFoldDB" id="A0A2A5CA02"/>